<keyword evidence="3 6" id="KW-0812">Transmembrane</keyword>
<dbReference type="EMBL" id="JBEWZI010000023">
    <property type="protein sequence ID" value="MET7015850.1"/>
    <property type="molecule type" value="Genomic_DNA"/>
</dbReference>
<feature type="transmembrane region" description="Helical" evidence="6">
    <location>
        <begin position="176"/>
        <end position="194"/>
    </location>
</feature>
<proteinExistence type="predicted"/>
<keyword evidence="8" id="KW-1185">Reference proteome</keyword>
<evidence type="ECO:0000256" key="4">
    <source>
        <dbReference type="ARBA" id="ARBA00022989"/>
    </source>
</evidence>
<dbReference type="PANTHER" id="PTHR33545:SF5">
    <property type="entry name" value="UPF0750 MEMBRANE PROTEIN YITT"/>
    <property type="match status" value="1"/>
</dbReference>
<comment type="subcellular location">
    <subcellularLocation>
        <location evidence="1">Cell membrane</location>
        <topology evidence="1">Multi-pass membrane protein</topology>
    </subcellularLocation>
</comment>
<keyword evidence="5 6" id="KW-0472">Membrane</keyword>
<evidence type="ECO:0000313" key="8">
    <source>
        <dbReference type="Proteomes" id="UP001549691"/>
    </source>
</evidence>
<evidence type="ECO:0000256" key="3">
    <source>
        <dbReference type="ARBA" id="ARBA00022692"/>
    </source>
</evidence>
<dbReference type="InterPro" id="IPR003740">
    <property type="entry name" value="YitT"/>
</dbReference>
<evidence type="ECO:0000256" key="2">
    <source>
        <dbReference type="ARBA" id="ARBA00022475"/>
    </source>
</evidence>
<feature type="transmembrane region" description="Helical" evidence="6">
    <location>
        <begin position="108"/>
        <end position="130"/>
    </location>
</feature>
<evidence type="ECO:0000256" key="5">
    <source>
        <dbReference type="ARBA" id="ARBA00023136"/>
    </source>
</evidence>
<keyword evidence="2" id="KW-1003">Cell membrane</keyword>
<evidence type="ECO:0000313" key="7">
    <source>
        <dbReference type="EMBL" id="MET7015850.1"/>
    </source>
</evidence>
<accession>A0ABV2TPJ6</accession>
<organism evidence="7 8">
    <name type="scientific">Uliginosibacterium flavum</name>
    <dbReference type="NCBI Taxonomy" id="1396831"/>
    <lineage>
        <taxon>Bacteria</taxon>
        <taxon>Pseudomonadati</taxon>
        <taxon>Pseudomonadota</taxon>
        <taxon>Betaproteobacteria</taxon>
        <taxon>Rhodocyclales</taxon>
        <taxon>Zoogloeaceae</taxon>
        <taxon>Uliginosibacterium</taxon>
    </lineage>
</organism>
<name>A0ABV2TPJ6_9RHOO</name>
<dbReference type="Proteomes" id="UP001549691">
    <property type="component" value="Unassembled WGS sequence"/>
</dbReference>
<dbReference type="Pfam" id="PF02588">
    <property type="entry name" value="YitT_membrane"/>
    <property type="match status" value="1"/>
</dbReference>
<dbReference type="PANTHER" id="PTHR33545">
    <property type="entry name" value="UPF0750 MEMBRANE PROTEIN YITT-RELATED"/>
    <property type="match status" value="1"/>
</dbReference>
<sequence length="204" mass="22063">MLSTQAVPIAHSPLEDFQALLVGPLFMALAVVFFRQAGLLTGGSAGLAFLAHYLSGWRFGTLFFLVNMPFYIFAIRSLGWLFTLKTFAAVALLSLYSEVMPRFIHLDLLHPAFAAIMGGLLAGVSLLILIRHKASLGGIGVLAIFLQERYGIRAGKFQMGADCTIVLASFFVVDPWHVALSVLGAVALNLVIAVNHKPGRYMGI</sequence>
<comment type="caution">
    <text evidence="7">The sequence shown here is derived from an EMBL/GenBank/DDBJ whole genome shotgun (WGS) entry which is preliminary data.</text>
</comment>
<protein>
    <submittedName>
        <fullName evidence="7">YitT family protein</fullName>
    </submittedName>
</protein>
<evidence type="ECO:0000256" key="1">
    <source>
        <dbReference type="ARBA" id="ARBA00004651"/>
    </source>
</evidence>
<gene>
    <name evidence="7" type="ORF">ABXR19_16785</name>
</gene>
<dbReference type="RefSeq" id="WP_354602309.1">
    <property type="nucleotide sequence ID" value="NZ_JBEWZI010000023.1"/>
</dbReference>
<keyword evidence="4 6" id="KW-1133">Transmembrane helix</keyword>
<reference evidence="7 8" key="1">
    <citation type="submission" date="2024-07" db="EMBL/GenBank/DDBJ databases">
        <title>Uliginosibacterium flavum JJ3220;KACC:17644.</title>
        <authorList>
            <person name="Kim M.K."/>
        </authorList>
    </citation>
    <scope>NUCLEOTIDE SEQUENCE [LARGE SCALE GENOMIC DNA]</scope>
    <source>
        <strain evidence="7 8">KACC:17644</strain>
    </source>
</reference>
<evidence type="ECO:0000256" key="6">
    <source>
        <dbReference type="SAM" id="Phobius"/>
    </source>
</evidence>
<dbReference type="InterPro" id="IPR051461">
    <property type="entry name" value="UPF0750_membrane"/>
</dbReference>